<comment type="caution">
    <text evidence="2">The sequence shown here is derived from an EMBL/GenBank/DDBJ whole genome shotgun (WGS) entry which is preliminary data.</text>
</comment>
<evidence type="ECO:0000313" key="2">
    <source>
        <dbReference type="EMBL" id="RCH87943.1"/>
    </source>
</evidence>
<evidence type="ECO:0000256" key="1">
    <source>
        <dbReference type="SAM" id="SignalP"/>
    </source>
</evidence>
<organism evidence="2 3">
    <name type="scientific">Rhizopus stolonifer</name>
    <name type="common">Rhizopus nigricans</name>
    <dbReference type="NCBI Taxonomy" id="4846"/>
    <lineage>
        <taxon>Eukaryota</taxon>
        <taxon>Fungi</taxon>
        <taxon>Fungi incertae sedis</taxon>
        <taxon>Mucoromycota</taxon>
        <taxon>Mucoromycotina</taxon>
        <taxon>Mucoromycetes</taxon>
        <taxon>Mucorales</taxon>
        <taxon>Mucorineae</taxon>
        <taxon>Rhizopodaceae</taxon>
        <taxon>Rhizopus</taxon>
    </lineage>
</organism>
<dbReference type="PANTHER" id="PTHR38123">
    <property type="entry name" value="CELL WALL SERINE-THREONINE-RICH GALACTOMANNOPROTEIN MP1 (AFU_ORTHOLOGUE AFUA_4G03240)"/>
    <property type="match status" value="1"/>
</dbReference>
<dbReference type="Pfam" id="PF12296">
    <property type="entry name" value="HsbA"/>
    <property type="match status" value="1"/>
</dbReference>
<sequence length="185" mass="19093">MRAFSILSIALALFASANAAAVDKRAISSNVQTCVNDITAAGTQLTAVKSDVAGFTSAAGYSGALAIHTKEQALENLLKTATTSCCVQKTTVTDEEAAAVLNVISTLVPNIETTLSSLVSKKSQFDTILLATTLVKTDIKNLKTQTSALDTCLVAVTPSAYTTDANGYVTRVNAAFTSASTAYGI</sequence>
<dbReference type="STRING" id="4846.A0A367JDC8"/>
<dbReference type="PANTHER" id="PTHR38123:SF1">
    <property type="entry name" value="HYDROPHOBIC SURFACE BINDING PROTEIN"/>
    <property type="match status" value="1"/>
</dbReference>
<feature type="signal peptide" evidence="1">
    <location>
        <begin position="1"/>
        <end position="19"/>
    </location>
</feature>
<dbReference type="InterPro" id="IPR021054">
    <property type="entry name" value="Cell_wall_mannoprotein_1"/>
</dbReference>
<keyword evidence="3" id="KW-1185">Reference proteome</keyword>
<proteinExistence type="predicted"/>
<feature type="chain" id="PRO_5016877221" evidence="1">
    <location>
        <begin position="20"/>
        <end position="185"/>
    </location>
</feature>
<accession>A0A367JDC8</accession>
<dbReference type="OrthoDB" id="3485059at2759"/>
<dbReference type="Proteomes" id="UP000253551">
    <property type="component" value="Unassembled WGS sequence"/>
</dbReference>
<protein>
    <submittedName>
        <fullName evidence="2">Uncharacterized protein</fullName>
    </submittedName>
</protein>
<dbReference type="EMBL" id="PJQM01003618">
    <property type="protein sequence ID" value="RCH87943.1"/>
    <property type="molecule type" value="Genomic_DNA"/>
</dbReference>
<dbReference type="Gene3D" id="1.20.1280.140">
    <property type="match status" value="1"/>
</dbReference>
<dbReference type="AlphaFoldDB" id="A0A367JDC8"/>
<keyword evidence="1" id="KW-0732">Signal</keyword>
<evidence type="ECO:0000313" key="3">
    <source>
        <dbReference type="Proteomes" id="UP000253551"/>
    </source>
</evidence>
<gene>
    <name evidence="2" type="ORF">CU098_004764</name>
</gene>
<dbReference type="GO" id="GO:0005576">
    <property type="term" value="C:extracellular region"/>
    <property type="evidence" value="ECO:0007669"/>
    <property type="project" value="TreeGrafter"/>
</dbReference>
<name>A0A367JDC8_RHIST</name>
<reference evidence="2 3" key="1">
    <citation type="journal article" date="2018" name="G3 (Bethesda)">
        <title>Phylogenetic and Phylogenomic Definition of Rhizopus Species.</title>
        <authorList>
            <person name="Gryganskyi A.P."/>
            <person name="Golan J."/>
            <person name="Dolatabadi S."/>
            <person name="Mondo S."/>
            <person name="Robb S."/>
            <person name="Idnurm A."/>
            <person name="Muszewska A."/>
            <person name="Steczkiewicz K."/>
            <person name="Masonjones S."/>
            <person name="Liao H.L."/>
            <person name="Gajdeczka M.T."/>
            <person name="Anike F."/>
            <person name="Vuek A."/>
            <person name="Anishchenko I.M."/>
            <person name="Voigt K."/>
            <person name="de Hoog G.S."/>
            <person name="Smith M.E."/>
            <person name="Heitman J."/>
            <person name="Vilgalys R."/>
            <person name="Stajich J.E."/>
        </authorList>
    </citation>
    <scope>NUCLEOTIDE SEQUENCE [LARGE SCALE GENOMIC DNA]</scope>
    <source>
        <strain evidence="2 3">LSU 92-RS-03</strain>
    </source>
</reference>